<organism evidence="1">
    <name type="scientific">Candidatus Electrothrix aestuarii</name>
    <dbReference type="NCBI Taxonomy" id="3062594"/>
    <lineage>
        <taxon>Bacteria</taxon>
        <taxon>Pseudomonadati</taxon>
        <taxon>Thermodesulfobacteriota</taxon>
        <taxon>Desulfobulbia</taxon>
        <taxon>Desulfobulbales</taxon>
        <taxon>Desulfobulbaceae</taxon>
        <taxon>Candidatus Electrothrix</taxon>
    </lineage>
</organism>
<dbReference type="AlphaFoldDB" id="A0AAU8LZR5"/>
<gene>
    <name evidence="1" type="ORF">Q3M24_08445</name>
</gene>
<protein>
    <recommendedName>
        <fullName evidence="2">Phage tail protein</fullName>
    </recommendedName>
</protein>
<name>A0AAU8LZR5_9BACT</name>
<dbReference type="KEGG" id="eaj:Q3M24_08445"/>
<dbReference type="EMBL" id="CP159373">
    <property type="protein sequence ID" value="XCN74758.1"/>
    <property type="molecule type" value="Genomic_DNA"/>
</dbReference>
<evidence type="ECO:0008006" key="2">
    <source>
        <dbReference type="Google" id="ProtNLM"/>
    </source>
</evidence>
<reference evidence="1" key="1">
    <citation type="journal article" date="2024" name="Syst. Appl. Microbiol.">
        <title>First single-strain enrichments of Electrothrix cable bacteria, description of E. aestuarii sp. nov. and E. rattekaaiensis sp. nov., and proposal of a cable bacteria taxonomy following the rules of the SeqCode.</title>
        <authorList>
            <person name="Plum-Jensen L.E."/>
            <person name="Schramm A."/>
            <person name="Marshall I.P.G."/>
        </authorList>
    </citation>
    <scope>NUCLEOTIDE SEQUENCE</scope>
    <source>
        <strain evidence="1">Rat1</strain>
    </source>
</reference>
<sequence length="52" mass="5610">MTANGPLTLVGFAGSALSSLDLTVNDFDELRDMIRNDYSGRLVDVLYVESGT</sequence>
<proteinExistence type="predicted"/>
<evidence type="ECO:0000313" key="1">
    <source>
        <dbReference type="EMBL" id="XCN74758.1"/>
    </source>
</evidence>
<accession>A0AAU8LZR5</accession>
<reference evidence="1" key="2">
    <citation type="submission" date="2024-06" db="EMBL/GenBank/DDBJ databases">
        <authorList>
            <person name="Plum-Jensen L.E."/>
            <person name="Schramm A."/>
            <person name="Marshall I.P.G."/>
        </authorList>
    </citation>
    <scope>NUCLEOTIDE SEQUENCE</scope>
    <source>
        <strain evidence="1">Rat1</strain>
    </source>
</reference>